<comment type="caution">
    <text evidence="2">The sequence shown here is derived from an EMBL/GenBank/DDBJ whole genome shotgun (WGS) entry which is preliminary data.</text>
</comment>
<accession>A0ABQ9JJB7</accession>
<organism evidence="2 3">
    <name type="scientific">Molorchus minor</name>
    <dbReference type="NCBI Taxonomy" id="1323400"/>
    <lineage>
        <taxon>Eukaryota</taxon>
        <taxon>Metazoa</taxon>
        <taxon>Ecdysozoa</taxon>
        <taxon>Arthropoda</taxon>
        <taxon>Hexapoda</taxon>
        <taxon>Insecta</taxon>
        <taxon>Pterygota</taxon>
        <taxon>Neoptera</taxon>
        <taxon>Endopterygota</taxon>
        <taxon>Coleoptera</taxon>
        <taxon>Polyphaga</taxon>
        <taxon>Cucujiformia</taxon>
        <taxon>Chrysomeloidea</taxon>
        <taxon>Cerambycidae</taxon>
        <taxon>Lamiinae</taxon>
        <taxon>Monochamini</taxon>
        <taxon>Molorchus</taxon>
    </lineage>
</organism>
<feature type="chain" id="PRO_5045711660" evidence="1">
    <location>
        <begin position="19"/>
        <end position="186"/>
    </location>
</feature>
<dbReference type="PROSITE" id="PS51367">
    <property type="entry name" value="THAUMATIN_2"/>
    <property type="match status" value="1"/>
</dbReference>
<reference evidence="2" key="1">
    <citation type="journal article" date="2023" name="Insect Mol. Biol.">
        <title>Genome sequencing provides insights into the evolution of gene families encoding plant cell wall-degrading enzymes in longhorned beetles.</title>
        <authorList>
            <person name="Shin N.R."/>
            <person name="Okamura Y."/>
            <person name="Kirsch R."/>
            <person name="Pauchet Y."/>
        </authorList>
    </citation>
    <scope>NUCLEOTIDE SEQUENCE</scope>
    <source>
        <strain evidence="2">MMC_N1</strain>
    </source>
</reference>
<dbReference type="PIRSF" id="PIRSF002703">
    <property type="entry name" value="Thaumatin"/>
    <property type="match status" value="1"/>
</dbReference>
<evidence type="ECO:0000313" key="2">
    <source>
        <dbReference type="EMBL" id="KAJ8978318.1"/>
    </source>
</evidence>
<keyword evidence="1" id="KW-0732">Signal</keyword>
<name>A0ABQ9JJB7_9CUCU</name>
<sequence length="186" mass="20884">MFYEILTVMCGLWIVVECKHIKGIQIENQGDEKLWVEMTDEEGFFLPSKQTASIVVEEYWSGRIRAQSADCKSIPCNYTSSFAVMKFQGEGNYDQYYISLIDGFNWPIKIQPTSSSHSCRPAACQTNVNHHCSATHQVKNDVGVVVACKSSPELFQKLCPQAIAREADIVSRAQACKSETYRVVIG</sequence>
<gene>
    <name evidence="2" type="ORF">NQ317_015932</name>
</gene>
<proteinExistence type="predicted"/>
<dbReference type="Proteomes" id="UP001162164">
    <property type="component" value="Unassembled WGS sequence"/>
</dbReference>
<dbReference type="PANTHER" id="PTHR31048">
    <property type="entry name" value="OS03G0233200 PROTEIN"/>
    <property type="match status" value="1"/>
</dbReference>
<dbReference type="SUPFAM" id="SSF49870">
    <property type="entry name" value="Osmotin, thaumatin-like protein"/>
    <property type="match status" value="1"/>
</dbReference>
<dbReference type="EMBL" id="JAPWTJ010000451">
    <property type="protein sequence ID" value="KAJ8978318.1"/>
    <property type="molecule type" value="Genomic_DNA"/>
</dbReference>
<dbReference type="InterPro" id="IPR001938">
    <property type="entry name" value="Thaumatin"/>
</dbReference>
<dbReference type="InterPro" id="IPR037176">
    <property type="entry name" value="Osmotin/thaumatin-like_sf"/>
</dbReference>
<dbReference type="SMART" id="SM00205">
    <property type="entry name" value="THN"/>
    <property type="match status" value="1"/>
</dbReference>
<evidence type="ECO:0000313" key="3">
    <source>
        <dbReference type="Proteomes" id="UP001162164"/>
    </source>
</evidence>
<dbReference type="Gene3D" id="2.60.110.10">
    <property type="entry name" value="Thaumatin"/>
    <property type="match status" value="1"/>
</dbReference>
<keyword evidence="3" id="KW-1185">Reference proteome</keyword>
<dbReference type="Pfam" id="PF00314">
    <property type="entry name" value="Thaumatin"/>
    <property type="match status" value="1"/>
</dbReference>
<evidence type="ECO:0000256" key="1">
    <source>
        <dbReference type="SAM" id="SignalP"/>
    </source>
</evidence>
<protein>
    <submittedName>
        <fullName evidence="2">Uncharacterized protein</fullName>
    </submittedName>
</protein>
<feature type="signal peptide" evidence="1">
    <location>
        <begin position="1"/>
        <end position="18"/>
    </location>
</feature>